<dbReference type="AlphaFoldDB" id="A0A1V6M188"/>
<organism evidence="1 2">
    <name type="scientific">Candidatus Brocadia sapporoensis</name>
    <dbReference type="NCBI Taxonomy" id="392547"/>
    <lineage>
        <taxon>Bacteria</taxon>
        <taxon>Pseudomonadati</taxon>
        <taxon>Planctomycetota</taxon>
        <taxon>Candidatus Brocadiia</taxon>
        <taxon>Candidatus Brocadiales</taxon>
        <taxon>Candidatus Brocadiaceae</taxon>
        <taxon>Candidatus Brocadia</taxon>
    </lineage>
</organism>
<dbReference type="EMBL" id="MJUW02000056">
    <property type="protein sequence ID" value="OQD46127.1"/>
    <property type="molecule type" value="Genomic_DNA"/>
</dbReference>
<reference evidence="1 2" key="1">
    <citation type="journal article" date="2016" name="Genome Announc.">
        <title>Draft Genome Sequence of the Anaerobic Ammonium-Oxidizing Bacterium 'Candidatus Brocadia sp. 40'.</title>
        <authorList>
            <person name="Ali M."/>
            <person name="Haroon M.F."/>
            <person name="Narita Y."/>
            <person name="Zhang L."/>
            <person name="Rangel Shaw D."/>
            <person name="Okabe S."/>
            <person name="Saikaly P.E."/>
        </authorList>
    </citation>
    <scope>NUCLEOTIDE SEQUENCE [LARGE SCALE GENOMIC DNA]</scope>
    <source>
        <strain evidence="1 2">40</strain>
    </source>
</reference>
<dbReference type="Proteomes" id="UP000242219">
    <property type="component" value="Unassembled WGS sequence"/>
</dbReference>
<dbReference type="RefSeq" id="WP_070066671.1">
    <property type="nucleotide sequence ID" value="NZ_MJUW02000056.1"/>
</dbReference>
<proteinExistence type="predicted"/>
<dbReference type="Gene3D" id="1.10.10.60">
    <property type="entry name" value="Homeodomain-like"/>
    <property type="match status" value="1"/>
</dbReference>
<comment type="caution">
    <text evidence="1">The sequence shown here is derived from an EMBL/GenBank/DDBJ whole genome shotgun (WGS) entry which is preliminary data.</text>
</comment>
<name>A0A1V6M188_9BACT</name>
<protein>
    <submittedName>
        <fullName evidence="1">Uncharacterized protein</fullName>
    </submittedName>
</protein>
<gene>
    <name evidence="1" type="ORF">BIY37_04720</name>
</gene>
<accession>A0A1V6M188</accession>
<keyword evidence="2" id="KW-1185">Reference proteome</keyword>
<sequence length="148" mass="17379">MSKFQDYYKDAERLSVKEGKTQREISELLGISEKTISRWSSDGEWMRQRKEYLVSTRTGPADKLKKTLIEMLEQINPRDILESTRITDQITKIIAAIEKIEGGRDVLGATIETMDRFTRYLMRAEEDKQLIGKISERIHGFFEETRRM</sequence>
<evidence type="ECO:0000313" key="2">
    <source>
        <dbReference type="Proteomes" id="UP000242219"/>
    </source>
</evidence>
<evidence type="ECO:0000313" key="1">
    <source>
        <dbReference type="EMBL" id="OQD46127.1"/>
    </source>
</evidence>